<dbReference type="EMBL" id="JARKIK010000091">
    <property type="protein sequence ID" value="KAK8723053.1"/>
    <property type="molecule type" value="Genomic_DNA"/>
</dbReference>
<sequence length="1597" mass="180471">MARVPGARNERKMSAASLASYVIGKLSRSAPLETAGNDMTGRSRSASSTPRLTAVWRVKSTPYEIPVPNTSPFKEDGSLLRLLRAKSMPSLVREVDFTSRSVRVSSPTSFLTPGDRYTRSPSPSPLRSSLVNPRLSFDLGEGSDSTGASLITPMNSPRDESPAEHRKLTRSASDGHIWARRKTHLRDVRDEFPAGTLPSVKNLKIKFDRNLEGKPENNAERHGRTVSRKLPHSSSDEGDCPGGDTASQHVTTRRNSRHESLERWETDAVEVARLDLQKPRKSIGELKQRFEVCVSSTEDDTLPTTQLGIHQTNLETRVRYTEETSPPRKPITVESQSERKSRHRVKNIDGTARPRAKSEPNPSAIRRLRYEPSHVSVRKLKMQFEIQATIETDYSKKPVPIQKTSEQLPKTLPKEPSLLPTAVNMVSAQNIVKENEKERRFRSELPERSTQPTQVSIDSKITPSVKKLKKQFEEAVLAQYQGKSVERDDPNRPRTTIKSQLRTPFEGNNDSQESDNTKREADQAPAPQALSSTLVKDLLRQFETLSPEEYPYEGGQKFLFEQVPETKIEQKPPDDAKAAEVVSHTLAAKRLETESIFKVDEYSFPDDKESTIASKIEEIHKRSASSSDEILITRMTCNITDDAQERNQKVDDDWSKKEKEVKNESKEPKRITEGKNVQEHEKAEETTKDKIHNGQEKQQLEGRQRVEDSEKEETERKLKQAKPRECKEKEILQERKNKEKISQDRKKTEKIETQNKDKEKVKKQADEREEEVKPGRERKEKPEETKEKHRENGNEMEGKSQLTLDTEEWQESEEKVNLHIPSDKKEELMKGKSGSIETTAEIKQERQPEGFEDNGQKTSVFTDEFASTRGNECTSDQSRNVLLQLEDSPLQSSEHKVGQLIDRFTNLLDVDFDKLEIGQPQSSEDEERRLSDVAALVGKFAKLNKIRHSSSESDEASEGPTSAGKTEAAPIPTIPANTIPGKVRTLKADELRFFETGNTSEPFIRSQSLRTKKTEPPPFVKRRSGSMREKKSGNTLLPPEDSTNAAKALPRNCRPLRPDELRFFGMGNNNIYTVREVNTSKEEVKENKQESEFNQDFRLASQGNQCQHNGFPGDDQKPSTNYDSDSDSEASILRDCDSCDSDEIQLVDETIELGDTFKSSEETEISDCEENLSCEIKEIALMNTGTEELLEPVEWDQVGEENFLVFSLRGSTINEEYGLTSMAKKENGCATAVTENDASIYIREGTILETRSVTENTLQGAKGILAEAKLCRNGSGCYREMHEVSNREVQWTEKVTLRNIANSATVLKDFHVQIPPLPHVDTYSSGRGEFTEELGSAEQRVAQLKVESELIQFSENTSQDNHKNIDQLQQVTGYEAKDDAAHCIQETENNINDEPQRLYNIPVSVRASSNYEEELVTPEDACEREEEEDDDSENTSSDTDLGLVDEAFLKMEDEIDQETCAVPLSFEIDWLQPDLNKLTGKAERVKAEKHTNTVKSTPSFLHNAEDLLCLGGLSDDVINHDEQAVTDSKISLLGRERSEEVREIYLACSGKDEEEERIEDVYLECFDFSNEQHVTLFSLLVSAVTLMIALASNYFLS</sequence>
<evidence type="ECO:0000313" key="3">
    <source>
        <dbReference type="EMBL" id="KAK8723053.1"/>
    </source>
</evidence>
<protein>
    <submittedName>
        <fullName evidence="3">Uncharacterized protein</fullName>
    </submittedName>
</protein>
<feature type="region of interest" description="Disordered" evidence="1">
    <location>
        <begin position="103"/>
        <end position="175"/>
    </location>
</feature>
<keyword evidence="2" id="KW-0812">Transmembrane</keyword>
<keyword evidence="4" id="KW-1185">Reference proteome</keyword>
<feature type="compositionally biased region" description="Low complexity" evidence="1">
    <location>
        <begin position="119"/>
        <end position="136"/>
    </location>
</feature>
<gene>
    <name evidence="3" type="ORF">OTU49_011817</name>
</gene>
<feature type="region of interest" description="Disordered" evidence="1">
    <location>
        <begin position="1003"/>
        <end position="1047"/>
    </location>
</feature>
<feature type="region of interest" description="Disordered" evidence="1">
    <location>
        <begin position="481"/>
        <end position="531"/>
    </location>
</feature>
<evidence type="ECO:0000256" key="1">
    <source>
        <dbReference type="SAM" id="MobiDB-lite"/>
    </source>
</evidence>
<feature type="region of interest" description="Disordered" evidence="1">
    <location>
        <begin position="947"/>
        <end position="978"/>
    </location>
</feature>
<proteinExistence type="predicted"/>
<feature type="compositionally biased region" description="Basic and acidic residues" evidence="1">
    <location>
        <begin position="157"/>
        <end position="166"/>
    </location>
</feature>
<feature type="compositionally biased region" description="Basic and acidic residues" evidence="1">
    <location>
        <begin position="812"/>
        <end position="830"/>
    </location>
</feature>
<feature type="region of interest" description="Disordered" evidence="1">
    <location>
        <begin position="429"/>
        <end position="459"/>
    </location>
</feature>
<feature type="compositionally biased region" description="Polar residues" evidence="1">
    <location>
        <begin position="448"/>
        <end position="459"/>
    </location>
</feature>
<reference evidence="3 4" key="1">
    <citation type="journal article" date="2024" name="BMC Genomics">
        <title>Genome assembly of redclaw crayfish (Cherax quadricarinatus) provides insights into its immune adaptation and hypoxia tolerance.</title>
        <authorList>
            <person name="Liu Z."/>
            <person name="Zheng J."/>
            <person name="Li H."/>
            <person name="Fang K."/>
            <person name="Wang S."/>
            <person name="He J."/>
            <person name="Zhou D."/>
            <person name="Weng S."/>
            <person name="Chi M."/>
            <person name="Gu Z."/>
            <person name="He J."/>
            <person name="Li F."/>
            <person name="Wang M."/>
        </authorList>
    </citation>
    <scope>NUCLEOTIDE SEQUENCE [LARGE SCALE GENOMIC DNA]</scope>
    <source>
        <strain evidence="3">ZL_2023a</strain>
    </source>
</reference>
<feature type="transmembrane region" description="Helical" evidence="2">
    <location>
        <begin position="1574"/>
        <end position="1596"/>
    </location>
</feature>
<reference evidence="3" key="2">
    <citation type="submission" date="2024-01" db="EMBL/GenBank/DDBJ databases">
        <authorList>
            <person name="He J."/>
            <person name="Wang M."/>
            <person name="Zheng J."/>
            <person name="Liu Z."/>
        </authorList>
    </citation>
    <scope>NUCLEOTIDE SEQUENCE</scope>
    <source>
        <strain evidence="3">ZL_2023a</strain>
        <tissue evidence="3">Muscle</tissue>
    </source>
</reference>
<feature type="region of interest" description="Disordered" evidence="1">
    <location>
        <begin position="208"/>
        <end position="262"/>
    </location>
</feature>
<feature type="compositionally biased region" description="Basic and acidic residues" evidence="1">
    <location>
        <begin position="433"/>
        <end position="447"/>
    </location>
</feature>
<feature type="compositionally biased region" description="Basic and acidic residues" evidence="1">
    <location>
        <begin position="643"/>
        <end position="798"/>
    </location>
</feature>
<keyword evidence="2" id="KW-1133">Transmembrane helix</keyword>
<comment type="caution">
    <text evidence="3">The sequence shown here is derived from an EMBL/GenBank/DDBJ whole genome shotgun (WGS) entry which is preliminary data.</text>
</comment>
<feature type="region of interest" description="Disordered" evidence="1">
    <location>
        <begin position="1103"/>
        <end position="1128"/>
    </location>
</feature>
<feature type="region of interest" description="Disordered" evidence="1">
    <location>
        <begin position="321"/>
        <end position="363"/>
    </location>
</feature>
<organism evidence="3 4">
    <name type="scientific">Cherax quadricarinatus</name>
    <name type="common">Australian red claw crayfish</name>
    <dbReference type="NCBI Taxonomy" id="27406"/>
    <lineage>
        <taxon>Eukaryota</taxon>
        <taxon>Metazoa</taxon>
        <taxon>Ecdysozoa</taxon>
        <taxon>Arthropoda</taxon>
        <taxon>Crustacea</taxon>
        <taxon>Multicrustacea</taxon>
        <taxon>Malacostraca</taxon>
        <taxon>Eumalacostraca</taxon>
        <taxon>Eucarida</taxon>
        <taxon>Decapoda</taxon>
        <taxon>Pleocyemata</taxon>
        <taxon>Astacidea</taxon>
        <taxon>Parastacoidea</taxon>
        <taxon>Parastacidae</taxon>
        <taxon>Cherax</taxon>
    </lineage>
</organism>
<feature type="region of interest" description="Disordered" evidence="1">
    <location>
        <begin position="1409"/>
        <end position="1439"/>
    </location>
</feature>
<dbReference type="EMBL" id="JARKIK010000091">
    <property type="protein sequence ID" value="KAK8723052.1"/>
    <property type="molecule type" value="Genomic_DNA"/>
</dbReference>
<dbReference type="Proteomes" id="UP001445076">
    <property type="component" value="Unassembled WGS sequence"/>
</dbReference>
<feature type="compositionally biased region" description="Basic and acidic residues" evidence="1">
    <location>
        <begin position="208"/>
        <end position="223"/>
    </location>
</feature>
<feature type="compositionally biased region" description="Low complexity" evidence="1">
    <location>
        <begin position="966"/>
        <end position="978"/>
    </location>
</feature>
<feature type="compositionally biased region" description="Acidic residues" evidence="1">
    <location>
        <begin position="1411"/>
        <end position="1433"/>
    </location>
</feature>
<evidence type="ECO:0000256" key="2">
    <source>
        <dbReference type="SAM" id="Phobius"/>
    </source>
</evidence>
<feature type="compositionally biased region" description="Polar residues" evidence="1">
    <location>
        <begin position="143"/>
        <end position="155"/>
    </location>
</feature>
<feature type="region of interest" description="Disordered" evidence="1">
    <location>
        <begin position="638"/>
        <end position="836"/>
    </location>
</feature>
<name>A0AAW0W0T6_CHEQU</name>
<feature type="region of interest" description="Disordered" evidence="1">
    <location>
        <begin position="397"/>
        <end position="416"/>
    </location>
</feature>
<accession>A0AAW0W0T6</accession>
<feature type="compositionally biased region" description="Polar residues" evidence="1">
    <location>
        <begin position="493"/>
        <end position="511"/>
    </location>
</feature>
<keyword evidence="2" id="KW-0472">Membrane</keyword>
<evidence type="ECO:0000313" key="4">
    <source>
        <dbReference type="Proteomes" id="UP001445076"/>
    </source>
</evidence>